<proteinExistence type="predicted"/>
<keyword evidence="4" id="KW-1185">Reference proteome</keyword>
<dbReference type="InterPro" id="IPR046348">
    <property type="entry name" value="SIS_dom_sf"/>
</dbReference>
<name>A0A0L6CM10_9MICO</name>
<dbReference type="GO" id="GO:0097367">
    <property type="term" value="F:carbohydrate derivative binding"/>
    <property type="evidence" value="ECO:0007669"/>
    <property type="project" value="InterPro"/>
</dbReference>
<accession>A0A0L6CM10</accession>
<evidence type="ECO:0000256" key="1">
    <source>
        <dbReference type="ARBA" id="ARBA00022737"/>
    </source>
</evidence>
<evidence type="ECO:0000313" key="4">
    <source>
        <dbReference type="Proteomes" id="UP000037397"/>
    </source>
</evidence>
<dbReference type="PATRIC" id="fig|1631356.3.peg.3817"/>
<dbReference type="InterPro" id="IPR001347">
    <property type="entry name" value="SIS_dom"/>
</dbReference>
<comment type="caution">
    <text evidence="3">The sequence shown here is derived from an EMBL/GenBank/DDBJ whole genome shotgun (WGS) entry which is preliminary data.</text>
</comment>
<dbReference type="PROSITE" id="PS51464">
    <property type="entry name" value="SIS"/>
    <property type="match status" value="1"/>
</dbReference>
<organism evidence="3 4">
    <name type="scientific">Luteipulveratus halotolerans</name>
    <dbReference type="NCBI Taxonomy" id="1631356"/>
    <lineage>
        <taxon>Bacteria</taxon>
        <taxon>Bacillati</taxon>
        <taxon>Actinomycetota</taxon>
        <taxon>Actinomycetes</taxon>
        <taxon>Micrococcales</taxon>
        <taxon>Dermacoccaceae</taxon>
        <taxon>Luteipulveratus</taxon>
    </lineage>
</organism>
<sequence>MPTNSSASHLADEVASQPDLWAKAARLAPELADRLPADGSRVAVVGCGTSWFVAQAYASRREELGRGETDAFTATELPPARQYDAVLLLSRSGTTTEVIRVAEALRGRTPTYAIVATEGTPLIDLVDHAITLPDMDERSVVQTRFATSTIALLRASLGDDLTPAVEQARAVLVEDESTAVGDLVDAEQITFLGTGWTLGLAHEAALKLRESTQSWAESYSAMEYRHGPISIATTGRVTWALGQVPDGLADDVARTGARFEHRDIDPLADLVRVHRLCLARAAARALDPDAPRHLTRSVILTTPGS</sequence>
<feature type="domain" description="SIS" evidence="2">
    <location>
        <begin position="31"/>
        <end position="163"/>
    </location>
</feature>
<dbReference type="InterPro" id="IPR035466">
    <property type="entry name" value="GlmS/AgaS_SIS"/>
</dbReference>
<dbReference type="Pfam" id="PF01380">
    <property type="entry name" value="SIS"/>
    <property type="match status" value="1"/>
</dbReference>
<keyword evidence="1" id="KW-0677">Repeat</keyword>
<dbReference type="EMBL" id="LAIR01000002">
    <property type="protein sequence ID" value="KNX38769.1"/>
    <property type="molecule type" value="Genomic_DNA"/>
</dbReference>
<dbReference type="RefSeq" id="WP_050671271.1">
    <property type="nucleotide sequence ID" value="NZ_LAIR01000002.1"/>
</dbReference>
<dbReference type="Proteomes" id="UP000037397">
    <property type="component" value="Unassembled WGS sequence"/>
</dbReference>
<evidence type="ECO:0000259" key="2">
    <source>
        <dbReference type="PROSITE" id="PS51464"/>
    </source>
</evidence>
<dbReference type="GO" id="GO:0016853">
    <property type="term" value="F:isomerase activity"/>
    <property type="evidence" value="ECO:0007669"/>
    <property type="project" value="UniProtKB-KW"/>
</dbReference>
<dbReference type="GO" id="GO:1901135">
    <property type="term" value="P:carbohydrate derivative metabolic process"/>
    <property type="evidence" value="ECO:0007669"/>
    <property type="project" value="InterPro"/>
</dbReference>
<dbReference type="OrthoDB" id="367283at2"/>
<dbReference type="AlphaFoldDB" id="A0A0L6CM10"/>
<evidence type="ECO:0000313" key="3">
    <source>
        <dbReference type="EMBL" id="KNX38769.1"/>
    </source>
</evidence>
<protein>
    <submittedName>
        <fullName evidence="3">Sugar isomerase</fullName>
    </submittedName>
</protein>
<dbReference type="SUPFAM" id="SSF53697">
    <property type="entry name" value="SIS domain"/>
    <property type="match status" value="1"/>
</dbReference>
<dbReference type="Gene3D" id="3.40.50.10490">
    <property type="entry name" value="Glucose-6-phosphate isomerase like protein, domain 1"/>
    <property type="match status" value="2"/>
</dbReference>
<dbReference type="CDD" id="cd05008">
    <property type="entry name" value="SIS_GlmS_GlmD_1"/>
    <property type="match status" value="1"/>
</dbReference>
<dbReference type="STRING" id="1631356.VV01_19090"/>
<dbReference type="PANTHER" id="PTHR10937">
    <property type="entry name" value="GLUCOSAMINE--FRUCTOSE-6-PHOSPHATE AMINOTRANSFERASE, ISOMERIZING"/>
    <property type="match status" value="1"/>
</dbReference>
<keyword evidence="3" id="KW-0413">Isomerase</keyword>
<gene>
    <name evidence="3" type="ORF">VV01_19090</name>
</gene>
<reference evidence="4" key="1">
    <citation type="submission" date="2015-03" db="EMBL/GenBank/DDBJ databases">
        <title>Luteipulveratus halotolerans sp. nov., a novel actinobacterium (Dermacoccaceae) from Sarawak, Malaysia.</title>
        <authorList>
            <person name="Juboi H."/>
            <person name="Basik A."/>
            <person name="Shamsul S.S."/>
            <person name="Arnold P."/>
            <person name="Schmitt E.K."/>
            <person name="Sanglier J.-J."/>
            <person name="Yeo T."/>
        </authorList>
    </citation>
    <scope>NUCLEOTIDE SEQUENCE [LARGE SCALE GENOMIC DNA]</scope>
    <source>
        <strain evidence="4">C296001</strain>
    </source>
</reference>